<keyword evidence="4" id="KW-1185">Reference proteome</keyword>
<dbReference type="GO" id="GO:0016989">
    <property type="term" value="F:sigma factor antagonist activity"/>
    <property type="evidence" value="ECO:0007669"/>
    <property type="project" value="TreeGrafter"/>
</dbReference>
<dbReference type="Gene3D" id="2.60.120.1440">
    <property type="match status" value="1"/>
</dbReference>
<dbReference type="AlphaFoldDB" id="A0A512CB30"/>
<dbReference type="EMBL" id="BJYV01000007">
    <property type="protein sequence ID" value="GEO21422.1"/>
    <property type="molecule type" value="Genomic_DNA"/>
</dbReference>
<feature type="domain" description="FecR protein" evidence="1">
    <location>
        <begin position="131"/>
        <end position="221"/>
    </location>
</feature>
<sequence>MLNNLKKELVIKFLKGESSPIEEQRIFQWLENPDAWERFEKLMEEQFENPTKSVDNGTDYTRLLGKIHERVLPATSGDKRSFQLVSLKSFKVAASLILVLLGGYFLSQSGLKRNEKTIPPSNPIKSIERITGIGEKLTLTMPDGTRIIVNSESAIQFNSDYGRIDRVVALNGEAYFDVVPDSLKPFKVEANGATTLALGTAFNISTKNTGHQVALTEGRVKVEVGKNTVHLTPGQMAVWDPAKQATEIQIQDFNVEKVTAWKDGRLAFERESLGRIIEDLEIWYGVTFKIDPNLDITQRISGSFENKNLKNILTGLSFSTAFSFELNGKKVHLTKRL</sequence>
<proteinExistence type="predicted"/>
<feature type="domain" description="Protein FecR C-terminal" evidence="2">
    <location>
        <begin position="266"/>
        <end position="332"/>
    </location>
</feature>
<dbReference type="Proteomes" id="UP000321301">
    <property type="component" value="Unassembled WGS sequence"/>
</dbReference>
<accession>A0A512CB30</accession>
<name>A0A512CB30_9BACT</name>
<dbReference type="Gene3D" id="3.55.50.30">
    <property type="match status" value="1"/>
</dbReference>
<organism evidence="3 4">
    <name type="scientific">Cyclobacterium qasimii</name>
    <dbReference type="NCBI Taxonomy" id="1350429"/>
    <lineage>
        <taxon>Bacteria</taxon>
        <taxon>Pseudomonadati</taxon>
        <taxon>Bacteroidota</taxon>
        <taxon>Cytophagia</taxon>
        <taxon>Cytophagales</taxon>
        <taxon>Cyclobacteriaceae</taxon>
        <taxon>Cyclobacterium</taxon>
    </lineage>
</organism>
<dbReference type="PIRSF" id="PIRSF018266">
    <property type="entry name" value="FecR"/>
    <property type="match status" value="1"/>
</dbReference>
<gene>
    <name evidence="3" type="ORF">CQA01_19560</name>
</gene>
<dbReference type="Pfam" id="PF16344">
    <property type="entry name" value="FecR_C"/>
    <property type="match status" value="1"/>
</dbReference>
<dbReference type="PANTHER" id="PTHR30273">
    <property type="entry name" value="PERIPLASMIC SIGNAL SENSOR AND SIGMA FACTOR ACTIVATOR FECR-RELATED"/>
    <property type="match status" value="1"/>
</dbReference>
<reference evidence="3 4" key="1">
    <citation type="submission" date="2019-07" db="EMBL/GenBank/DDBJ databases">
        <title>Whole genome shotgun sequence of Cyclobacterium qasimii NBRC 106168.</title>
        <authorList>
            <person name="Hosoyama A."/>
            <person name="Uohara A."/>
            <person name="Ohji S."/>
            <person name="Ichikawa N."/>
        </authorList>
    </citation>
    <scope>NUCLEOTIDE SEQUENCE [LARGE SCALE GENOMIC DNA]</scope>
    <source>
        <strain evidence="3 4">NBRC 106168</strain>
    </source>
</reference>
<dbReference type="InterPro" id="IPR012373">
    <property type="entry name" value="Ferrdict_sens_TM"/>
</dbReference>
<evidence type="ECO:0000259" key="1">
    <source>
        <dbReference type="Pfam" id="PF04773"/>
    </source>
</evidence>
<dbReference type="Pfam" id="PF04773">
    <property type="entry name" value="FecR"/>
    <property type="match status" value="1"/>
</dbReference>
<dbReference type="PANTHER" id="PTHR30273:SF2">
    <property type="entry name" value="PROTEIN FECR"/>
    <property type="match status" value="1"/>
</dbReference>
<evidence type="ECO:0000313" key="4">
    <source>
        <dbReference type="Proteomes" id="UP000321301"/>
    </source>
</evidence>
<comment type="caution">
    <text evidence="3">The sequence shown here is derived from an EMBL/GenBank/DDBJ whole genome shotgun (WGS) entry which is preliminary data.</text>
</comment>
<evidence type="ECO:0000259" key="2">
    <source>
        <dbReference type="Pfam" id="PF16344"/>
    </source>
</evidence>
<evidence type="ECO:0000313" key="3">
    <source>
        <dbReference type="EMBL" id="GEO21422.1"/>
    </source>
</evidence>
<dbReference type="InterPro" id="IPR032508">
    <property type="entry name" value="FecR_C"/>
</dbReference>
<protein>
    <submittedName>
        <fullName evidence="3">Iron dicitrate transporter FecR</fullName>
    </submittedName>
</protein>
<dbReference type="InterPro" id="IPR006860">
    <property type="entry name" value="FecR"/>
</dbReference>